<protein>
    <submittedName>
        <fullName evidence="11">TRAP-type C4-dicarboxylate transport system permease small subunit</fullName>
    </submittedName>
</protein>
<keyword evidence="6 9" id="KW-1133">Transmembrane helix</keyword>
<dbReference type="Pfam" id="PF04290">
    <property type="entry name" value="DctQ"/>
    <property type="match status" value="1"/>
</dbReference>
<reference evidence="11 12" key="1">
    <citation type="submission" date="2019-06" db="EMBL/GenBank/DDBJ databases">
        <title>Sequencing the genomes of 1000 actinobacteria strains.</title>
        <authorList>
            <person name="Klenk H.-P."/>
        </authorList>
    </citation>
    <scope>NUCLEOTIDE SEQUENCE [LARGE SCALE GENOMIC DNA]</scope>
    <source>
        <strain evidence="11 12">DSM 45301</strain>
    </source>
</reference>
<feature type="domain" description="Tripartite ATP-independent periplasmic transporters DctQ component" evidence="10">
    <location>
        <begin position="32"/>
        <end position="163"/>
    </location>
</feature>
<feature type="transmembrane region" description="Helical" evidence="9">
    <location>
        <begin position="20"/>
        <end position="45"/>
    </location>
</feature>
<evidence type="ECO:0000313" key="11">
    <source>
        <dbReference type="EMBL" id="TQM03189.1"/>
    </source>
</evidence>
<evidence type="ECO:0000256" key="5">
    <source>
        <dbReference type="ARBA" id="ARBA00022692"/>
    </source>
</evidence>
<evidence type="ECO:0000256" key="1">
    <source>
        <dbReference type="ARBA" id="ARBA00004429"/>
    </source>
</evidence>
<dbReference type="GO" id="GO:0015740">
    <property type="term" value="P:C4-dicarboxylate transport"/>
    <property type="evidence" value="ECO:0007669"/>
    <property type="project" value="TreeGrafter"/>
</dbReference>
<evidence type="ECO:0000259" key="10">
    <source>
        <dbReference type="Pfam" id="PF04290"/>
    </source>
</evidence>
<dbReference type="AlphaFoldDB" id="A0A543D1H5"/>
<dbReference type="OrthoDB" id="4804620at2"/>
<evidence type="ECO:0000256" key="8">
    <source>
        <dbReference type="ARBA" id="ARBA00038436"/>
    </source>
</evidence>
<comment type="caution">
    <text evidence="11">The sequence shown here is derived from an EMBL/GenBank/DDBJ whole genome shotgun (WGS) entry which is preliminary data.</text>
</comment>
<accession>A0A543D1H5</accession>
<dbReference type="PANTHER" id="PTHR35011">
    <property type="entry name" value="2,3-DIKETO-L-GULONATE TRAP TRANSPORTER SMALL PERMEASE PROTEIN YIAM"/>
    <property type="match status" value="1"/>
</dbReference>
<evidence type="ECO:0000256" key="2">
    <source>
        <dbReference type="ARBA" id="ARBA00022448"/>
    </source>
</evidence>
<comment type="similarity">
    <text evidence="8">Belongs to the TRAP transporter small permease family.</text>
</comment>
<dbReference type="GO" id="GO:0005886">
    <property type="term" value="C:plasma membrane"/>
    <property type="evidence" value="ECO:0007669"/>
    <property type="project" value="UniProtKB-SubCell"/>
</dbReference>
<evidence type="ECO:0000256" key="6">
    <source>
        <dbReference type="ARBA" id="ARBA00022989"/>
    </source>
</evidence>
<evidence type="ECO:0000313" key="12">
    <source>
        <dbReference type="Proteomes" id="UP000315677"/>
    </source>
</evidence>
<gene>
    <name evidence="11" type="ORF">FB558_7839</name>
</gene>
<dbReference type="InterPro" id="IPR055348">
    <property type="entry name" value="DctQ"/>
</dbReference>
<keyword evidence="12" id="KW-1185">Reference proteome</keyword>
<dbReference type="PANTHER" id="PTHR35011:SF10">
    <property type="entry name" value="TRAP TRANSPORTER SMALL PERMEASE PROTEIN"/>
    <property type="match status" value="1"/>
</dbReference>
<keyword evidence="7 9" id="KW-0472">Membrane</keyword>
<keyword evidence="5 9" id="KW-0812">Transmembrane</keyword>
<organism evidence="11 12">
    <name type="scientific">Pseudonocardia kunmingensis</name>
    <dbReference type="NCBI Taxonomy" id="630975"/>
    <lineage>
        <taxon>Bacteria</taxon>
        <taxon>Bacillati</taxon>
        <taxon>Actinomycetota</taxon>
        <taxon>Actinomycetes</taxon>
        <taxon>Pseudonocardiales</taxon>
        <taxon>Pseudonocardiaceae</taxon>
        <taxon>Pseudonocardia</taxon>
    </lineage>
</organism>
<keyword evidence="3" id="KW-1003">Cell membrane</keyword>
<dbReference type="RefSeq" id="WP_142063138.1">
    <property type="nucleotide sequence ID" value="NZ_VFPA01000006.1"/>
</dbReference>
<evidence type="ECO:0000256" key="7">
    <source>
        <dbReference type="ARBA" id="ARBA00023136"/>
    </source>
</evidence>
<proteinExistence type="inferred from homology"/>
<evidence type="ECO:0000256" key="9">
    <source>
        <dbReference type="SAM" id="Phobius"/>
    </source>
</evidence>
<feature type="transmembrane region" description="Helical" evidence="9">
    <location>
        <begin position="136"/>
        <end position="156"/>
    </location>
</feature>
<dbReference type="EMBL" id="VFPA01000006">
    <property type="protein sequence ID" value="TQM03189.1"/>
    <property type="molecule type" value="Genomic_DNA"/>
</dbReference>
<feature type="transmembrane region" description="Helical" evidence="9">
    <location>
        <begin position="102"/>
        <end position="124"/>
    </location>
</feature>
<sequence length="186" mass="19664">MTPPPRDGFDRVLRRVEDALAAVAATALLALAALMLLEVVLRYVLAAPMSWSLAFISDYLLVGFFFLGLPHTVRAGAHVRIDVLYQALPVALRRWCTAAGTALSALFVAALTWGGLALTGAAWAGGDVPPPGGAELSWPVWTSTVMVPLGGVVLLARLLHTLVVRPTEPPEDPDHDDAQVAVAEAL</sequence>
<dbReference type="Proteomes" id="UP000315677">
    <property type="component" value="Unassembled WGS sequence"/>
</dbReference>
<evidence type="ECO:0000256" key="3">
    <source>
        <dbReference type="ARBA" id="ARBA00022475"/>
    </source>
</evidence>
<comment type="subcellular location">
    <subcellularLocation>
        <location evidence="1">Cell inner membrane</location>
        <topology evidence="1">Multi-pass membrane protein</topology>
    </subcellularLocation>
</comment>
<dbReference type="InterPro" id="IPR007387">
    <property type="entry name" value="TRAP_DctQ"/>
</dbReference>
<name>A0A543D1H5_9PSEU</name>
<evidence type="ECO:0000256" key="4">
    <source>
        <dbReference type="ARBA" id="ARBA00022519"/>
    </source>
</evidence>
<dbReference type="GO" id="GO:0022857">
    <property type="term" value="F:transmembrane transporter activity"/>
    <property type="evidence" value="ECO:0007669"/>
    <property type="project" value="TreeGrafter"/>
</dbReference>
<keyword evidence="4" id="KW-0997">Cell inner membrane</keyword>
<keyword evidence="2" id="KW-0813">Transport</keyword>
<feature type="transmembrane region" description="Helical" evidence="9">
    <location>
        <begin position="51"/>
        <end position="70"/>
    </location>
</feature>